<dbReference type="Proteomes" id="UP000630923">
    <property type="component" value="Unassembled WGS sequence"/>
</dbReference>
<reference evidence="1" key="1">
    <citation type="journal article" date="2014" name="Int. J. Syst. Evol. Microbiol.">
        <title>Complete genome sequence of Corynebacterium casei LMG S-19264T (=DSM 44701T), isolated from a smear-ripened cheese.</title>
        <authorList>
            <consortium name="US DOE Joint Genome Institute (JGI-PGF)"/>
            <person name="Walter F."/>
            <person name="Albersmeier A."/>
            <person name="Kalinowski J."/>
            <person name="Ruckert C."/>
        </authorList>
    </citation>
    <scope>NUCLEOTIDE SEQUENCE</scope>
    <source>
        <strain evidence="1">KCTC 42590</strain>
    </source>
</reference>
<protein>
    <submittedName>
        <fullName evidence="1">Uncharacterized protein</fullName>
    </submittedName>
</protein>
<organism evidence="1 2">
    <name type="scientific">Kordiimonas sediminis</name>
    <dbReference type="NCBI Taxonomy" id="1735581"/>
    <lineage>
        <taxon>Bacteria</taxon>
        <taxon>Pseudomonadati</taxon>
        <taxon>Pseudomonadota</taxon>
        <taxon>Alphaproteobacteria</taxon>
        <taxon>Kordiimonadales</taxon>
        <taxon>Kordiimonadaceae</taxon>
        <taxon>Kordiimonas</taxon>
    </lineage>
</organism>
<evidence type="ECO:0000313" key="1">
    <source>
        <dbReference type="EMBL" id="GHF12590.1"/>
    </source>
</evidence>
<reference evidence="1" key="2">
    <citation type="submission" date="2020-09" db="EMBL/GenBank/DDBJ databases">
        <authorList>
            <person name="Sun Q."/>
            <person name="Kim S."/>
        </authorList>
    </citation>
    <scope>NUCLEOTIDE SEQUENCE</scope>
    <source>
        <strain evidence="1">KCTC 42590</strain>
    </source>
</reference>
<evidence type="ECO:0000313" key="2">
    <source>
        <dbReference type="Proteomes" id="UP000630923"/>
    </source>
</evidence>
<dbReference type="RefSeq" id="WP_191249812.1">
    <property type="nucleotide sequence ID" value="NZ_BNCI01000001.1"/>
</dbReference>
<sequence length="62" mass="7532">MSEESKAQRLARVQHQERILAEGPKLSMEEFDWMMKSIKEDIQYQETLKKRYWERVLGCNLD</sequence>
<accession>A0A919AK66</accession>
<keyword evidence="2" id="KW-1185">Reference proteome</keyword>
<proteinExistence type="predicted"/>
<dbReference type="AlphaFoldDB" id="A0A919AK66"/>
<dbReference type="EMBL" id="BNCI01000001">
    <property type="protein sequence ID" value="GHF12590.1"/>
    <property type="molecule type" value="Genomic_DNA"/>
</dbReference>
<name>A0A919AK66_9PROT</name>
<gene>
    <name evidence="1" type="ORF">GCM10017044_03190</name>
</gene>
<comment type="caution">
    <text evidence="1">The sequence shown here is derived from an EMBL/GenBank/DDBJ whole genome shotgun (WGS) entry which is preliminary data.</text>
</comment>